<dbReference type="EMBL" id="CP143529">
    <property type="protein sequence ID" value="WVS92229.1"/>
    <property type="molecule type" value="Genomic_DNA"/>
</dbReference>
<proteinExistence type="predicted"/>
<reference evidence="1" key="1">
    <citation type="submission" date="2024-01" db="EMBL/GenBank/DDBJ databases">
        <title>De novo genome assembly and pan-genome analysis of the fast-growing Indian isolates of Synechococcus elongatus: Potential chassis for bioproduction.</title>
        <authorList>
            <person name="Jain V.S."/>
            <person name="Schubert M.G."/>
            <person name="Pritam P."/>
            <person name="Sarnaik A.P."/>
            <person name="Jaiswal D."/>
            <person name="Church G.M."/>
            <person name="Wangikar P."/>
        </authorList>
    </citation>
    <scope>NUCLEOTIDE SEQUENCE</scope>
    <source>
        <strain evidence="1">PCC 11801</strain>
    </source>
</reference>
<geneLocation type="plasmid" evidence="1 2">
    <name>p11801_2</name>
</geneLocation>
<gene>
    <name evidence="1" type="ORF">DOP62_14155</name>
</gene>
<evidence type="ECO:0000313" key="1">
    <source>
        <dbReference type="EMBL" id="WVS92229.1"/>
    </source>
</evidence>
<sequence>MTHNFERLKAHILPLSCSQDFNQAKKEWDLISIEISKEYDFCPCGKEIKEHCYIKNKRTGHTTYVGNVCVNRFIGIKTNSLFAGLKRIAEDNTKSPSEALILYAYNSGYLYEGEYEFLMAVRLKKTLSANQIAWRRKINRRILNQIVVQKRNHQST</sequence>
<name>A0ACD5A3H1_SYNEL</name>
<keyword evidence="1" id="KW-0614">Plasmid</keyword>
<dbReference type="Proteomes" id="UP000267249">
    <property type="component" value="Plasmid p11801_2"/>
</dbReference>
<evidence type="ECO:0000313" key="2">
    <source>
        <dbReference type="Proteomes" id="UP000267249"/>
    </source>
</evidence>
<protein>
    <submittedName>
        <fullName evidence="1">Uncharacterized protein</fullName>
    </submittedName>
</protein>
<organism evidence="1 2">
    <name type="scientific">Synechococcus elongatus PCC 11801</name>
    <dbReference type="NCBI Taxonomy" id="2219813"/>
    <lineage>
        <taxon>Bacteria</taxon>
        <taxon>Bacillati</taxon>
        <taxon>Cyanobacteriota</taxon>
        <taxon>Cyanophyceae</taxon>
        <taxon>Synechococcales</taxon>
        <taxon>Synechococcaceae</taxon>
        <taxon>Synechococcus</taxon>
    </lineage>
</organism>
<accession>A0ACD5A3H1</accession>